<accession>A0A5M6DLV6</accession>
<proteinExistence type="inferred from homology"/>
<comment type="similarity">
    <text evidence="1">Belongs to the AAA ATPase family.</text>
</comment>
<organism evidence="5 6">
    <name type="scientific">Adhaeribacter rhizoryzae</name>
    <dbReference type="NCBI Taxonomy" id="2607907"/>
    <lineage>
        <taxon>Bacteria</taxon>
        <taxon>Pseudomonadati</taxon>
        <taxon>Bacteroidota</taxon>
        <taxon>Cytophagia</taxon>
        <taxon>Cytophagales</taxon>
        <taxon>Hymenobacteraceae</taxon>
        <taxon>Adhaeribacter</taxon>
    </lineage>
</organism>
<reference evidence="5 6" key="1">
    <citation type="submission" date="2019-09" db="EMBL/GenBank/DDBJ databases">
        <title>Genome sequence and assembly of Adhaeribacter sp.</title>
        <authorList>
            <person name="Chhetri G."/>
        </authorList>
    </citation>
    <scope>NUCLEOTIDE SEQUENCE [LARGE SCALE GENOMIC DNA]</scope>
    <source>
        <strain evidence="5 6">DK36</strain>
    </source>
</reference>
<dbReference type="Pfam" id="PF00004">
    <property type="entry name" value="AAA"/>
    <property type="match status" value="1"/>
</dbReference>
<protein>
    <submittedName>
        <fullName evidence="5">ATP-binding protein</fullName>
    </submittedName>
</protein>
<dbReference type="GO" id="GO:0016887">
    <property type="term" value="F:ATP hydrolysis activity"/>
    <property type="evidence" value="ECO:0007669"/>
    <property type="project" value="InterPro"/>
</dbReference>
<keyword evidence="2" id="KW-0547">Nucleotide-binding</keyword>
<dbReference type="EMBL" id="VWSF01000003">
    <property type="protein sequence ID" value="KAA5548433.1"/>
    <property type="molecule type" value="Genomic_DNA"/>
</dbReference>
<comment type="caution">
    <text evidence="5">The sequence shown here is derived from an EMBL/GenBank/DDBJ whole genome shotgun (WGS) entry which is preliminary data.</text>
</comment>
<evidence type="ECO:0000259" key="4">
    <source>
        <dbReference type="SMART" id="SM00382"/>
    </source>
</evidence>
<dbReference type="InterPro" id="IPR003593">
    <property type="entry name" value="AAA+_ATPase"/>
</dbReference>
<evidence type="ECO:0000313" key="5">
    <source>
        <dbReference type="EMBL" id="KAA5548433.1"/>
    </source>
</evidence>
<evidence type="ECO:0000256" key="2">
    <source>
        <dbReference type="ARBA" id="ARBA00022741"/>
    </source>
</evidence>
<dbReference type="InterPro" id="IPR050221">
    <property type="entry name" value="26S_Proteasome_ATPase"/>
</dbReference>
<gene>
    <name evidence="5" type="ORF">F0145_06820</name>
</gene>
<dbReference type="Proteomes" id="UP000323426">
    <property type="component" value="Unassembled WGS sequence"/>
</dbReference>
<dbReference type="CDD" id="cd19481">
    <property type="entry name" value="RecA-like_protease"/>
    <property type="match status" value="1"/>
</dbReference>
<feature type="domain" description="AAA+ ATPase" evidence="4">
    <location>
        <begin position="242"/>
        <end position="374"/>
    </location>
</feature>
<dbReference type="PANTHER" id="PTHR23073">
    <property type="entry name" value="26S PROTEASOME REGULATORY SUBUNIT"/>
    <property type="match status" value="1"/>
</dbReference>
<dbReference type="GO" id="GO:0005524">
    <property type="term" value="F:ATP binding"/>
    <property type="evidence" value="ECO:0007669"/>
    <property type="project" value="UniProtKB-KW"/>
</dbReference>
<dbReference type="InterPro" id="IPR003959">
    <property type="entry name" value="ATPase_AAA_core"/>
</dbReference>
<dbReference type="AlphaFoldDB" id="A0A5M6DLV6"/>
<dbReference type="Gene3D" id="3.40.50.300">
    <property type="entry name" value="P-loop containing nucleotide triphosphate hydrolases"/>
    <property type="match status" value="1"/>
</dbReference>
<dbReference type="InterPro" id="IPR027417">
    <property type="entry name" value="P-loop_NTPase"/>
</dbReference>
<evidence type="ECO:0000256" key="3">
    <source>
        <dbReference type="ARBA" id="ARBA00022840"/>
    </source>
</evidence>
<evidence type="ECO:0000256" key="1">
    <source>
        <dbReference type="ARBA" id="ARBA00006914"/>
    </source>
</evidence>
<keyword evidence="3 5" id="KW-0067">ATP-binding</keyword>
<evidence type="ECO:0000313" key="6">
    <source>
        <dbReference type="Proteomes" id="UP000323426"/>
    </source>
</evidence>
<dbReference type="SUPFAM" id="SSF52540">
    <property type="entry name" value="P-loop containing nucleoside triphosphate hydrolases"/>
    <property type="match status" value="1"/>
</dbReference>
<name>A0A5M6DLV6_9BACT</name>
<keyword evidence="6" id="KW-1185">Reference proteome</keyword>
<sequence>MNFATLYRSVKVNLHQRVLDFVHLLVQNRLRHYTGAATSDFLFDKASSQAILHTERFKAIFKNHIPTDEELIIILLALVPHLQPAFYSHLIQEFFPEGGDFPEFGGVKGLNHRGILPTGETALFVLAGSNLEKRLPIQTLLHHNAWLSQSGILQLEPVKAGEPTMSGRLLLDEEVVELFTLGKVLPPRFSNAFAAERLATEQEWSDLVLNDYTQQQIRDIQIWLQHNHTLLYSWGMHKKIKPGYRSLFYGPPGTGKTLTATLLGKHTQLEVFRIDLSQTVSKYIGETEKNLSRIFDKAQHKNWILFFDEADALFGKRTNVRDAHDRYANQEVSYLLQRIESYPGVVILASNMKSNIDDAMLRRFHSVVHFPKPNAAERLILWEKALPQQAKLADAVDLANIAQKYELTGSGIINVVQRVCLEFLTQNLTAITNDILEIAIRKEMEKEGKMV</sequence>
<dbReference type="SMART" id="SM00382">
    <property type="entry name" value="AAA"/>
    <property type="match status" value="1"/>
</dbReference>